<dbReference type="EMBL" id="AZEY01000041">
    <property type="protein sequence ID" value="KRL66558.1"/>
    <property type="molecule type" value="Genomic_DNA"/>
</dbReference>
<evidence type="ECO:0000313" key="1">
    <source>
        <dbReference type="EMBL" id="KRL66558.1"/>
    </source>
</evidence>
<comment type="caution">
    <text evidence="1">The sequence shown here is derived from an EMBL/GenBank/DDBJ whole genome shotgun (WGS) entry which is preliminary data.</text>
</comment>
<sequence>MSKQAFNDFNLIQQDPEISNLLTDILNDYGDKTAFGLSKITHQAGSPWSLTGRGVINPTLIAETFIRGAEQ</sequence>
<accession>A0A0R1SDC6</accession>
<gene>
    <name evidence="1" type="ORF">FC85_GL002867</name>
</gene>
<dbReference type="Proteomes" id="UP000052013">
    <property type="component" value="Unassembled WGS sequence"/>
</dbReference>
<dbReference type="AlphaFoldDB" id="A0A0R1SDC6"/>
<dbReference type="PATRIC" id="fig|1423739.3.peg.2979"/>
<organism evidence="1 2">
    <name type="scientific">Lentilactobacillus diolivorans DSM 14421</name>
    <dbReference type="NCBI Taxonomy" id="1423739"/>
    <lineage>
        <taxon>Bacteria</taxon>
        <taxon>Bacillati</taxon>
        <taxon>Bacillota</taxon>
        <taxon>Bacilli</taxon>
        <taxon>Lactobacillales</taxon>
        <taxon>Lactobacillaceae</taxon>
        <taxon>Lentilactobacillus</taxon>
    </lineage>
</organism>
<dbReference type="RefSeq" id="WP_057864427.1">
    <property type="nucleotide sequence ID" value="NZ_AZEY01000041.1"/>
</dbReference>
<name>A0A0R1SDC6_9LACO</name>
<dbReference type="STRING" id="1423739.FC85_GL002867"/>
<evidence type="ECO:0000313" key="2">
    <source>
        <dbReference type="Proteomes" id="UP000052013"/>
    </source>
</evidence>
<proteinExistence type="predicted"/>
<reference evidence="1 2" key="1">
    <citation type="journal article" date="2015" name="Genome Announc.">
        <title>Expanding the biotechnology potential of lactobacilli through comparative genomics of 213 strains and associated genera.</title>
        <authorList>
            <person name="Sun Z."/>
            <person name="Harris H.M."/>
            <person name="McCann A."/>
            <person name="Guo C."/>
            <person name="Argimon S."/>
            <person name="Zhang W."/>
            <person name="Yang X."/>
            <person name="Jeffery I.B."/>
            <person name="Cooney J.C."/>
            <person name="Kagawa T.F."/>
            <person name="Liu W."/>
            <person name="Song Y."/>
            <person name="Salvetti E."/>
            <person name="Wrobel A."/>
            <person name="Rasinkangas P."/>
            <person name="Parkhill J."/>
            <person name="Rea M.C."/>
            <person name="O'Sullivan O."/>
            <person name="Ritari J."/>
            <person name="Douillard F.P."/>
            <person name="Paul Ross R."/>
            <person name="Yang R."/>
            <person name="Briner A.E."/>
            <person name="Felis G.E."/>
            <person name="de Vos W.M."/>
            <person name="Barrangou R."/>
            <person name="Klaenhammer T.R."/>
            <person name="Caufield P.W."/>
            <person name="Cui Y."/>
            <person name="Zhang H."/>
            <person name="O'Toole P.W."/>
        </authorList>
    </citation>
    <scope>NUCLEOTIDE SEQUENCE [LARGE SCALE GENOMIC DNA]</scope>
    <source>
        <strain evidence="1 2">DSM 14421</strain>
    </source>
</reference>
<protein>
    <submittedName>
        <fullName evidence="1">Uncharacterized protein</fullName>
    </submittedName>
</protein>